<proteinExistence type="predicted"/>
<dbReference type="CDD" id="cd00099">
    <property type="entry name" value="IgV"/>
    <property type="match status" value="1"/>
</dbReference>
<dbReference type="GO" id="GO:0050853">
    <property type="term" value="P:B cell receptor signaling pathway"/>
    <property type="evidence" value="ECO:0007669"/>
    <property type="project" value="TreeGrafter"/>
</dbReference>
<feature type="chain" id="PRO_5043822549" description="Ig-like domain-containing protein" evidence="3">
    <location>
        <begin position="20"/>
        <end position="252"/>
    </location>
</feature>
<gene>
    <name evidence="5" type="ORF">ABG768_006460</name>
</gene>
<dbReference type="Gene3D" id="2.60.40.10">
    <property type="entry name" value="Immunoglobulins"/>
    <property type="match status" value="1"/>
</dbReference>
<organism evidence="5 6">
    <name type="scientific">Culter alburnus</name>
    <name type="common">Topmouth culter</name>
    <dbReference type="NCBI Taxonomy" id="194366"/>
    <lineage>
        <taxon>Eukaryota</taxon>
        <taxon>Metazoa</taxon>
        <taxon>Chordata</taxon>
        <taxon>Craniata</taxon>
        <taxon>Vertebrata</taxon>
        <taxon>Euteleostomi</taxon>
        <taxon>Actinopterygii</taxon>
        <taxon>Neopterygii</taxon>
        <taxon>Teleostei</taxon>
        <taxon>Ostariophysi</taxon>
        <taxon>Cypriniformes</taxon>
        <taxon>Xenocyprididae</taxon>
        <taxon>Xenocypridinae</taxon>
        <taxon>Culter</taxon>
    </lineage>
</organism>
<dbReference type="Pfam" id="PF07686">
    <property type="entry name" value="V-set"/>
    <property type="match status" value="1"/>
</dbReference>
<dbReference type="GO" id="GO:0030183">
    <property type="term" value="P:B cell differentiation"/>
    <property type="evidence" value="ECO:0007669"/>
    <property type="project" value="TreeGrafter"/>
</dbReference>
<dbReference type="InterPro" id="IPR036179">
    <property type="entry name" value="Ig-like_dom_sf"/>
</dbReference>
<evidence type="ECO:0000313" key="6">
    <source>
        <dbReference type="Proteomes" id="UP001479290"/>
    </source>
</evidence>
<dbReference type="GO" id="GO:0009897">
    <property type="term" value="C:external side of plasma membrane"/>
    <property type="evidence" value="ECO:0007669"/>
    <property type="project" value="TreeGrafter"/>
</dbReference>
<evidence type="ECO:0000313" key="5">
    <source>
        <dbReference type="EMBL" id="KAK9963261.1"/>
    </source>
</evidence>
<dbReference type="PANTHER" id="PTHR14334:SF2">
    <property type="entry name" value="B-CELL ANTIGEN RECEPTOR COMPLEX-ASSOCIATED PROTEIN BETA CHAIN"/>
    <property type="match status" value="1"/>
</dbReference>
<dbReference type="SUPFAM" id="SSF48726">
    <property type="entry name" value="Immunoglobulin"/>
    <property type="match status" value="1"/>
</dbReference>
<dbReference type="InterPro" id="IPR003599">
    <property type="entry name" value="Ig_sub"/>
</dbReference>
<protein>
    <recommendedName>
        <fullName evidence="4">Ig-like domain-containing protein</fullName>
    </recommendedName>
</protein>
<sequence length="252" mass="28289">MIPWAFVAVLCIIFFSGSAQHHRIHQPNKVIAVALGNTVTLQCYARGENIYWYKQIVGQQPRNPYFTMNSKVIDSGQQLTNNLTISSITQSDEGVYYCGLRTLYIEFGSGTHLITKGRQNLASNISTSDHLNDYMECQQKCYENSTKQVKNEKLIAYISEDISEEKLYPAVLGLACALELCGVLVFALMGFIFRRGMCEQCLMQGSGQDNRVRGQSNAQDENVSYAALRFSWEKNKSGGKRGQSQQTVSLHI</sequence>
<dbReference type="EMBL" id="JAWDJR010000014">
    <property type="protein sequence ID" value="KAK9963261.1"/>
    <property type="molecule type" value="Genomic_DNA"/>
</dbReference>
<feature type="domain" description="Ig-like" evidence="4">
    <location>
        <begin position="36"/>
        <end position="98"/>
    </location>
</feature>
<dbReference type="InterPro" id="IPR007110">
    <property type="entry name" value="Ig-like_dom"/>
</dbReference>
<evidence type="ECO:0000256" key="3">
    <source>
        <dbReference type="SAM" id="SignalP"/>
    </source>
</evidence>
<dbReference type="Proteomes" id="UP001479290">
    <property type="component" value="Unassembled WGS sequence"/>
</dbReference>
<keyword evidence="2" id="KW-0812">Transmembrane</keyword>
<keyword evidence="2" id="KW-0472">Membrane</keyword>
<dbReference type="GO" id="GO:0019815">
    <property type="term" value="C:B cell receptor complex"/>
    <property type="evidence" value="ECO:0007669"/>
    <property type="project" value="TreeGrafter"/>
</dbReference>
<comment type="caution">
    <text evidence="5">The sequence shown here is derived from an EMBL/GenBank/DDBJ whole genome shotgun (WGS) entry which is preliminary data.</text>
</comment>
<accession>A0AAW1ZPM1</accession>
<keyword evidence="1" id="KW-0393">Immunoglobulin domain</keyword>
<name>A0AAW1ZPM1_CULAL</name>
<keyword evidence="3" id="KW-0732">Signal</keyword>
<evidence type="ECO:0000259" key="4">
    <source>
        <dbReference type="PROSITE" id="PS50835"/>
    </source>
</evidence>
<dbReference type="InterPro" id="IPR013783">
    <property type="entry name" value="Ig-like_fold"/>
</dbReference>
<reference evidence="5 6" key="1">
    <citation type="submission" date="2024-05" db="EMBL/GenBank/DDBJ databases">
        <title>A high-quality chromosomal-level genome assembly of Topmouth culter (Culter alburnus).</title>
        <authorList>
            <person name="Zhao H."/>
        </authorList>
    </citation>
    <scope>NUCLEOTIDE SEQUENCE [LARGE SCALE GENOMIC DNA]</scope>
    <source>
        <strain evidence="5">CATC2023</strain>
        <tissue evidence="5">Muscle</tissue>
    </source>
</reference>
<dbReference type="InterPro" id="IPR013106">
    <property type="entry name" value="Ig_V-set"/>
</dbReference>
<feature type="transmembrane region" description="Helical" evidence="2">
    <location>
        <begin position="167"/>
        <end position="193"/>
    </location>
</feature>
<evidence type="ECO:0000256" key="1">
    <source>
        <dbReference type="ARBA" id="ARBA00023319"/>
    </source>
</evidence>
<evidence type="ECO:0000256" key="2">
    <source>
        <dbReference type="SAM" id="Phobius"/>
    </source>
</evidence>
<feature type="signal peptide" evidence="3">
    <location>
        <begin position="1"/>
        <end position="19"/>
    </location>
</feature>
<keyword evidence="6" id="KW-1185">Reference proteome</keyword>
<dbReference type="AlphaFoldDB" id="A0AAW1ZPM1"/>
<dbReference type="PROSITE" id="PS50835">
    <property type="entry name" value="IG_LIKE"/>
    <property type="match status" value="1"/>
</dbReference>
<dbReference type="SMART" id="SM00409">
    <property type="entry name" value="IG"/>
    <property type="match status" value="1"/>
</dbReference>
<dbReference type="PANTHER" id="PTHR14334">
    <property type="entry name" value="B-CELL ANTIGEN RECEPTOR COMPLEX-ASSOCIATED PROTEIN"/>
    <property type="match status" value="1"/>
</dbReference>
<keyword evidence="2" id="KW-1133">Transmembrane helix</keyword>